<gene>
    <name evidence="1" type="ORF">HXM80_05140</name>
</gene>
<evidence type="ECO:0000313" key="1">
    <source>
        <dbReference type="EMBL" id="MBF1265067.1"/>
    </source>
</evidence>
<reference evidence="1" key="1">
    <citation type="submission" date="2020-04" db="EMBL/GenBank/DDBJ databases">
        <title>Deep metagenomics examines the oral microbiome during advanced dental caries in children, revealing novel taxa and co-occurrences with host molecules.</title>
        <authorList>
            <person name="Baker J.L."/>
            <person name="Morton J.T."/>
            <person name="Dinis M."/>
            <person name="Alvarez R."/>
            <person name="Tran N.C."/>
            <person name="Knight R."/>
            <person name="Edlund A."/>
        </authorList>
    </citation>
    <scope>NUCLEOTIDE SEQUENCE</scope>
    <source>
        <strain evidence="1">JCVI_32_bin.62</strain>
    </source>
</reference>
<evidence type="ECO:0000313" key="2">
    <source>
        <dbReference type="Proteomes" id="UP000780345"/>
    </source>
</evidence>
<name>A0A930DGQ5_NEISI</name>
<comment type="caution">
    <text evidence="1">The sequence shown here is derived from an EMBL/GenBank/DDBJ whole genome shotgun (WGS) entry which is preliminary data.</text>
</comment>
<proteinExistence type="predicted"/>
<sequence length="182" mass="21311">MALIKNQYINQIEAITVKDAAIMLVQKTNRFMLLPIELKNKLNEQEFVMELQEQMDKSAAICREHICNSNIDIEMLVENKYKKVDKVEILSNIERVTICRDGKTLSFAHYEFQGGWCLKVYPRYGLEDGIYTPNIGRLELPDVFGYLVIDMMNKVNTNNLTDWHEFFVMCFDQFITMCTTND</sequence>
<accession>A0A930DGQ5</accession>
<protein>
    <submittedName>
        <fullName evidence="1">Uncharacterized protein</fullName>
    </submittedName>
</protein>
<dbReference type="AlphaFoldDB" id="A0A930DGQ5"/>
<dbReference type="EMBL" id="JABZQQ010000033">
    <property type="protein sequence ID" value="MBF1265067.1"/>
    <property type="molecule type" value="Genomic_DNA"/>
</dbReference>
<dbReference type="Proteomes" id="UP000780345">
    <property type="component" value="Unassembled WGS sequence"/>
</dbReference>
<organism evidence="1 2">
    <name type="scientific">Neisseria sicca</name>
    <dbReference type="NCBI Taxonomy" id="490"/>
    <lineage>
        <taxon>Bacteria</taxon>
        <taxon>Pseudomonadati</taxon>
        <taxon>Pseudomonadota</taxon>
        <taxon>Betaproteobacteria</taxon>
        <taxon>Neisseriales</taxon>
        <taxon>Neisseriaceae</taxon>
        <taxon>Neisseria</taxon>
    </lineage>
</organism>